<evidence type="ECO:0000256" key="1">
    <source>
        <dbReference type="ARBA" id="ARBA00004651"/>
    </source>
</evidence>
<dbReference type="InterPro" id="IPR000700">
    <property type="entry name" value="PAS-assoc_C"/>
</dbReference>
<dbReference type="GO" id="GO:0005886">
    <property type="term" value="C:plasma membrane"/>
    <property type="evidence" value="ECO:0007669"/>
    <property type="project" value="UniProtKB-SubCell"/>
</dbReference>
<keyword evidence="4 6" id="KW-1133">Transmembrane helix</keyword>
<dbReference type="Gene3D" id="3.30.450.20">
    <property type="entry name" value="PAS domain"/>
    <property type="match status" value="4"/>
</dbReference>
<dbReference type="EMBL" id="CP047650">
    <property type="protein sequence ID" value="QHJ00797.1"/>
    <property type="molecule type" value="Genomic_DNA"/>
</dbReference>
<dbReference type="PROSITE" id="PS50112">
    <property type="entry name" value="PAS"/>
    <property type="match status" value="1"/>
</dbReference>
<evidence type="ECO:0000259" key="8">
    <source>
        <dbReference type="PROSITE" id="PS50113"/>
    </source>
</evidence>
<dbReference type="Pfam" id="PF08448">
    <property type="entry name" value="PAS_4"/>
    <property type="match status" value="2"/>
</dbReference>
<sequence>MFTSPRRTFALLALVPMISIAALFGMVVLDGRHDVTQNMRHSNANLSNTVEENIRRTLDFYDRSMLGVREEVGKPEVMALPPDIRNRVVFDKAVAVNGVSNMTVADASGQVTMSSNPKLAASNISIADRAYFIHHRDNLDPGLTISEPLLSKLDNQAVIILTRRIDLPDHSFGGVIALSLKLHSLDELFNAVNLGDGGRITLLREDGVVLARFPSDKETAGSSLADSPVIRRFKAGENNFETFSSVDGVQRFYVLKRITRYPLIISVAQATDLAYSAWRQRTLSQGLIVLTLLVGCLALAWLFLRELETRQRTAHRLRNAERDLRTILDGLPSMVAYWDKHLLIRFANALYMKTLGGGTDETGSPVGGLIEGQRLIGTNAPYFERALRGQRQVFETPVVDEAGQRRWLLVSFVPDLEDGVVQGVFVQANDISDRKAAADLLFDEKERIRVTLASIGDAVVSTDGEGRVTYLNPAAEIMSGFDSAEAIGLDVARVMPLHDPGSDPTARNPVAMALREQRIVKPSASASLVNRRQLRFDIEDTAAPIHDREGRTIGAVMVLRDVTADRAMTLRLAHLAQYDALTGLPNRVLLYDRAYQAITRAAREKTALALMYLDLDGFKDINDSLGHDAGDAVLVQFAERMSATLRASDTLSRQGGDEFILLAPMLRDTQAAEIVAAKMLAIAAEPFHIDGHVLTVTASLGVAMFPADGDSFDLLSRRADAAMYSAKRAGKNRWRFYSDDVGRHTELRFAEHRQEP</sequence>
<protein>
    <submittedName>
        <fullName evidence="10">Diguanylate cyclase</fullName>
    </submittedName>
</protein>
<evidence type="ECO:0000256" key="2">
    <source>
        <dbReference type="ARBA" id="ARBA00022475"/>
    </source>
</evidence>
<keyword evidence="2" id="KW-1003">Cell membrane</keyword>
<dbReference type="InterPro" id="IPR033479">
    <property type="entry name" value="dCache_1"/>
</dbReference>
<evidence type="ECO:0000256" key="5">
    <source>
        <dbReference type="ARBA" id="ARBA00023136"/>
    </source>
</evidence>
<dbReference type="PROSITE" id="PS50887">
    <property type="entry name" value="GGDEF"/>
    <property type="match status" value="1"/>
</dbReference>
<dbReference type="InterPro" id="IPR000160">
    <property type="entry name" value="GGDEF_dom"/>
</dbReference>
<dbReference type="SUPFAM" id="SSF55073">
    <property type="entry name" value="Nucleotide cyclase"/>
    <property type="match status" value="1"/>
</dbReference>
<dbReference type="InterPro" id="IPR013656">
    <property type="entry name" value="PAS_4"/>
</dbReference>
<dbReference type="PANTHER" id="PTHR44757">
    <property type="entry name" value="DIGUANYLATE CYCLASE DGCP"/>
    <property type="match status" value="1"/>
</dbReference>
<dbReference type="PROSITE" id="PS50113">
    <property type="entry name" value="PAC"/>
    <property type="match status" value="1"/>
</dbReference>
<dbReference type="NCBIfam" id="TIGR00229">
    <property type="entry name" value="sensory_box"/>
    <property type="match status" value="1"/>
</dbReference>
<dbReference type="InterPro" id="IPR035965">
    <property type="entry name" value="PAS-like_dom_sf"/>
</dbReference>
<dbReference type="GO" id="GO:0003824">
    <property type="term" value="F:catalytic activity"/>
    <property type="evidence" value="ECO:0007669"/>
    <property type="project" value="UniProtKB-ARBA"/>
</dbReference>
<feature type="domain" description="PAC" evidence="8">
    <location>
        <begin position="522"/>
        <end position="574"/>
    </location>
</feature>
<keyword evidence="3 6" id="KW-0812">Transmembrane</keyword>
<dbReference type="PANTHER" id="PTHR44757:SF4">
    <property type="entry name" value="DIGUANYLATE CYCLASE DGCE-RELATED"/>
    <property type="match status" value="1"/>
</dbReference>
<evidence type="ECO:0000259" key="9">
    <source>
        <dbReference type="PROSITE" id="PS50887"/>
    </source>
</evidence>
<dbReference type="Pfam" id="PF00990">
    <property type="entry name" value="GGDEF"/>
    <property type="match status" value="1"/>
</dbReference>
<organism evidence="10 11">
    <name type="scientific">Xylophilus rhododendri</name>
    <dbReference type="NCBI Taxonomy" id="2697032"/>
    <lineage>
        <taxon>Bacteria</taxon>
        <taxon>Pseudomonadati</taxon>
        <taxon>Pseudomonadota</taxon>
        <taxon>Betaproteobacteria</taxon>
        <taxon>Burkholderiales</taxon>
        <taxon>Xylophilus</taxon>
    </lineage>
</organism>
<dbReference type="CDD" id="cd12914">
    <property type="entry name" value="PDC1_DGC_like"/>
    <property type="match status" value="1"/>
</dbReference>
<evidence type="ECO:0000256" key="3">
    <source>
        <dbReference type="ARBA" id="ARBA00022692"/>
    </source>
</evidence>
<feature type="transmembrane region" description="Helical" evidence="6">
    <location>
        <begin position="6"/>
        <end position="29"/>
    </location>
</feature>
<reference evidence="10 11" key="1">
    <citation type="submission" date="2020-01" db="EMBL/GenBank/DDBJ databases">
        <title>Genome sequencing of strain KACC 21265.</title>
        <authorList>
            <person name="Heo J."/>
            <person name="Kim S.-J."/>
            <person name="Kim J.-S."/>
            <person name="Hong S.-B."/>
            <person name="Kwon S.-W."/>
        </authorList>
    </citation>
    <scope>NUCLEOTIDE SEQUENCE [LARGE SCALE GENOMIC DNA]</scope>
    <source>
        <strain evidence="10 11">KACC 21265</strain>
    </source>
</reference>
<evidence type="ECO:0000313" key="10">
    <source>
        <dbReference type="EMBL" id="QHJ00797.1"/>
    </source>
</evidence>
<comment type="subcellular location">
    <subcellularLocation>
        <location evidence="1">Cell membrane</location>
        <topology evidence="1">Multi-pass membrane protein</topology>
    </subcellularLocation>
</comment>
<name>A0A857JA63_9BURK</name>
<keyword evidence="11" id="KW-1185">Reference proteome</keyword>
<dbReference type="InterPro" id="IPR043128">
    <property type="entry name" value="Rev_trsase/Diguanyl_cyclase"/>
</dbReference>
<dbReference type="SMART" id="SM00091">
    <property type="entry name" value="PAS"/>
    <property type="match status" value="2"/>
</dbReference>
<dbReference type="Pfam" id="PF02743">
    <property type="entry name" value="dCache_1"/>
    <property type="match status" value="1"/>
</dbReference>
<gene>
    <name evidence="10" type="ORF">GT347_24110</name>
</gene>
<feature type="domain" description="GGDEF" evidence="9">
    <location>
        <begin position="606"/>
        <end position="739"/>
    </location>
</feature>
<feature type="domain" description="PAS" evidence="7">
    <location>
        <begin position="444"/>
        <end position="517"/>
    </location>
</feature>
<dbReference type="NCBIfam" id="TIGR00254">
    <property type="entry name" value="GGDEF"/>
    <property type="match status" value="1"/>
</dbReference>
<proteinExistence type="predicted"/>
<accession>A0A857JA63</accession>
<dbReference type="CDD" id="cd12915">
    <property type="entry name" value="PDC2_DGC_like"/>
    <property type="match status" value="1"/>
</dbReference>
<dbReference type="InterPro" id="IPR052155">
    <property type="entry name" value="Biofilm_reg_signaling"/>
</dbReference>
<dbReference type="AlphaFoldDB" id="A0A857JA63"/>
<evidence type="ECO:0000259" key="7">
    <source>
        <dbReference type="PROSITE" id="PS50112"/>
    </source>
</evidence>
<evidence type="ECO:0000256" key="6">
    <source>
        <dbReference type="SAM" id="Phobius"/>
    </source>
</evidence>
<dbReference type="RefSeq" id="WP_160554606.1">
    <property type="nucleotide sequence ID" value="NZ_CP047650.1"/>
</dbReference>
<dbReference type="CDD" id="cd01949">
    <property type="entry name" value="GGDEF"/>
    <property type="match status" value="1"/>
</dbReference>
<dbReference type="FunFam" id="3.30.70.270:FF:000001">
    <property type="entry name" value="Diguanylate cyclase domain protein"/>
    <property type="match status" value="1"/>
</dbReference>
<dbReference type="SMART" id="SM00267">
    <property type="entry name" value="GGDEF"/>
    <property type="match status" value="1"/>
</dbReference>
<dbReference type="CDD" id="cd00130">
    <property type="entry name" value="PAS"/>
    <property type="match status" value="1"/>
</dbReference>
<evidence type="ECO:0000256" key="4">
    <source>
        <dbReference type="ARBA" id="ARBA00022989"/>
    </source>
</evidence>
<evidence type="ECO:0000313" key="11">
    <source>
        <dbReference type="Proteomes" id="UP000464787"/>
    </source>
</evidence>
<dbReference type="Gene3D" id="3.30.70.270">
    <property type="match status" value="1"/>
</dbReference>
<dbReference type="InterPro" id="IPR000014">
    <property type="entry name" value="PAS"/>
</dbReference>
<dbReference type="Proteomes" id="UP000464787">
    <property type="component" value="Chromosome"/>
</dbReference>
<keyword evidence="5 6" id="KW-0472">Membrane</keyword>
<feature type="transmembrane region" description="Helical" evidence="6">
    <location>
        <begin position="284"/>
        <end position="304"/>
    </location>
</feature>
<dbReference type="InterPro" id="IPR029787">
    <property type="entry name" value="Nucleotide_cyclase"/>
</dbReference>
<dbReference type="KEGG" id="xyk:GT347_24110"/>
<dbReference type="SUPFAM" id="SSF55785">
    <property type="entry name" value="PYP-like sensor domain (PAS domain)"/>
    <property type="match status" value="2"/>
</dbReference>